<dbReference type="EMBL" id="LFJN01000028">
    <property type="protein sequence ID" value="KPI36763.1"/>
    <property type="molecule type" value="Genomic_DNA"/>
</dbReference>
<protein>
    <recommendedName>
        <fullName evidence="2">Cytochrome b5 heme-binding domain-containing protein</fullName>
    </recommendedName>
</protein>
<dbReference type="InterPro" id="IPR017938">
    <property type="entry name" value="Riboflavin_synthase-like_b-brl"/>
</dbReference>
<feature type="region of interest" description="Disordered" evidence="1">
    <location>
        <begin position="2287"/>
        <end position="2309"/>
    </location>
</feature>
<dbReference type="STRING" id="1664694.A0A0N1H551"/>
<dbReference type="InterPro" id="IPR037217">
    <property type="entry name" value="Trp/Indoleamine_2_3_dOase-like"/>
</dbReference>
<comment type="caution">
    <text evidence="3">The sequence shown here is derived from an EMBL/GenBank/DDBJ whole genome shotgun (WGS) entry which is preliminary data.</text>
</comment>
<reference evidence="3 4" key="1">
    <citation type="submission" date="2015-06" db="EMBL/GenBank/DDBJ databases">
        <title>Draft genome of the ant-associated black yeast Phialophora attae CBS 131958.</title>
        <authorList>
            <person name="Moreno L.F."/>
            <person name="Stielow B.J."/>
            <person name="de Hoog S."/>
            <person name="Vicente V.A."/>
            <person name="Weiss V.A."/>
            <person name="de Vries M."/>
            <person name="Cruz L.M."/>
            <person name="Souza E.M."/>
        </authorList>
    </citation>
    <scope>NUCLEOTIDE SEQUENCE [LARGE SCALE GENOMIC DNA]</scope>
    <source>
        <strain evidence="3 4">CBS 131958</strain>
    </source>
</reference>
<feature type="region of interest" description="Disordered" evidence="1">
    <location>
        <begin position="2521"/>
        <end position="2542"/>
    </location>
</feature>
<dbReference type="RefSeq" id="XP_017996726.1">
    <property type="nucleotide sequence ID" value="XM_018140660.1"/>
</dbReference>
<feature type="compositionally biased region" description="Acidic residues" evidence="1">
    <location>
        <begin position="2334"/>
        <end position="2347"/>
    </location>
</feature>
<feature type="region of interest" description="Disordered" evidence="1">
    <location>
        <begin position="2321"/>
        <end position="2392"/>
    </location>
</feature>
<accession>A0A0N1H551</accession>
<feature type="compositionally biased region" description="Polar residues" evidence="1">
    <location>
        <begin position="2291"/>
        <end position="2300"/>
    </location>
</feature>
<evidence type="ECO:0000259" key="2">
    <source>
        <dbReference type="PROSITE" id="PS50255"/>
    </source>
</evidence>
<dbReference type="Gene3D" id="3.10.120.10">
    <property type="entry name" value="Cytochrome b5-like heme/steroid binding domain"/>
    <property type="match status" value="1"/>
</dbReference>
<dbReference type="VEuPathDB" id="FungiDB:AB675_11784"/>
<dbReference type="SUPFAM" id="SSF55856">
    <property type="entry name" value="Cytochrome b5-like heme/steroid binding domain"/>
    <property type="match status" value="1"/>
</dbReference>
<evidence type="ECO:0000313" key="4">
    <source>
        <dbReference type="Proteomes" id="UP000038010"/>
    </source>
</evidence>
<name>A0A0N1H551_9EURO</name>
<dbReference type="InterPro" id="IPR001199">
    <property type="entry name" value="Cyt_B5-like_heme/steroid-bd"/>
</dbReference>
<dbReference type="OrthoDB" id="260519at2759"/>
<dbReference type="GeneID" id="28732541"/>
<feature type="compositionally biased region" description="Low complexity" evidence="1">
    <location>
        <begin position="2408"/>
        <end position="2423"/>
    </location>
</feature>
<organism evidence="3 4">
    <name type="scientific">Cyphellophora attinorum</name>
    <dbReference type="NCBI Taxonomy" id="1664694"/>
    <lineage>
        <taxon>Eukaryota</taxon>
        <taxon>Fungi</taxon>
        <taxon>Dikarya</taxon>
        <taxon>Ascomycota</taxon>
        <taxon>Pezizomycotina</taxon>
        <taxon>Eurotiomycetes</taxon>
        <taxon>Chaetothyriomycetidae</taxon>
        <taxon>Chaetothyriales</taxon>
        <taxon>Cyphellophoraceae</taxon>
        <taxon>Cyphellophora</taxon>
    </lineage>
</organism>
<dbReference type="GO" id="GO:0020037">
    <property type="term" value="F:heme binding"/>
    <property type="evidence" value="ECO:0007669"/>
    <property type="project" value="InterPro"/>
</dbReference>
<keyword evidence="4" id="KW-1185">Reference proteome</keyword>
<evidence type="ECO:0000256" key="1">
    <source>
        <dbReference type="SAM" id="MobiDB-lite"/>
    </source>
</evidence>
<feature type="region of interest" description="Disordered" evidence="1">
    <location>
        <begin position="1390"/>
        <end position="1414"/>
    </location>
</feature>
<dbReference type="SUPFAM" id="SSF63380">
    <property type="entry name" value="Riboflavin synthase domain-like"/>
    <property type="match status" value="1"/>
</dbReference>
<feature type="region of interest" description="Disordered" evidence="1">
    <location>
        <begin position="2408"/>
        <end position="2441"/>
    </location>
</feature>
<feature type="region of interest" description="Disordered" evidence="1">
    <location>
        <begin position="355"/>
        <end position="382"/>
    </location>
</feature>
<evidence type="ECO:0000313" key="3">
    <source>
        <dbReference type="EMBL" id="KPI36763.1"/>
    </source>
</evidence>
<dbReference type="GO" id="GO:0046872">
    <property type="term" value="F:metal ion binding"/>
    <property type="evidence" value="ECO:0007669"/>
    <property type="project" value="InterPro"/>
</dbReference>
<sequence>MTDRTSSDSDADILRVALGAPARQVLEHAQSNGPRTGWKDGFLSSEHGFCPANIEQSRVHLQSTLGAVWLETCQRLPALIRRGAVGNALRSMPLISGSSDTIPDQALWAASVALSRISAALAAENAMIYSKISHVVRHTNELPITLSSPHEQLLERLRPESGIDCPYHDLVSAHLLSDIEQKEGGVWHANVHSASSRIVELVVQAQEMVIQEAATSLVQVLLRMKRAVEEAVPYLRRTPAEKFVGLNALCHHLSLEDHFLGLPIFQVLHAVIGEPARLERVLRQFPKLRKALPLNIRAFLAAIENHHNISKFVAQSSDMQLAKAWQALETAYHGPGGILPLYLQKRDAWRSCVSRLSRPTASQRPPWDPEDDSLMDSPQVDFEDQPFTRCNTRAKVISRSLVDTDPNGATALITLATPESDGLPFENGDRLLVMPLNPWSEVEKVSAALGLENFLDVSVPLYGGTSWDLFARQLGSKQSLHAPILTVRDVLRYGQIGSLTKEHMNDLDAMFHGTSPLVKKLLASESWPVMGTLGDVLQRAIEEVSPIVWDTIFDLEHLSWLTQLVSVGTPQLYCISSPALMGSGLPSVVKIMVERVSYDVPVELDSGLESTKRFDMTSQALHPDPDDMNEADPGNEDEFPFLVGTAPGLICTLLFLAHQSQERFPFREELERLQATEQMKVFSTARNSTTGLDSRRLLASIVLDQGQLLWDMLMPVSEGGLGGQLYISGSIDLFHSVVTGLRRALYNADWSMQSISAEAAVKDAVMNGRIVLDIHPDPMATMTNKATISLSQLAQHTGHRTDLPSWVAYRGQVYDFTDLHQIQPWHAQTMKLYAGLAITEKSTSLLSNGSDIATVLPAFYVGSLASKPAFATEHMRALYGTWVRYLHSVVETLTAFCFEANRLLERSTTWFGPENNRQPLFDFLRLQHRLLSASVSSIFGLSLQELHLRTAFAHVIGARPDAELPDVMGIIARATNSPMAAASKDELTTIMKLSESTYLTPAQIASIHQYCQAATAIELHLLEGVREEASVALEMIETEAELTDNDLPPNATTKLLCGLERIACRYESFWQHMAIEGLGKSCVARTRLRAKYDIVQRATDGTYSSKVLPHPSSLSAVLRFSDQAVSFADLVDQAMHAINEESLVAAPTDDTKDLQTTRHRLVSTAYDAMQNRKAMRSLASFLGLSEPSVRRLSQLPSEISVAYIMSTYGRGRLDTGHVRTDSAANSVLRTMDEQLPSDAPRPRLIRRRTNASSISSSAPRSIFSTPAGADTPYTMASVTSSPQATLPLQLTLRARDRSSSRAGSLSFKPMKGPLPVAVPTITRAAAPGMPRRQTIALGSMNPAQYGTGESYQRIREQQPRAKLMPTLLPSPLLPDMVAQNTMTRTAEIGEATPEELPAKEQGSADQGDVLSSSDARPFARYEASSRTHLDAYVAKEAPALVPTAASKPSLKAPTFPPLRNKIDQVYSFSISDGLAAGEVRSQHIDSKPAGLGIYDQAAVDHLADEKSAPGSNSDGPRHQKRTRTVERIFSHSREELHHEKLVSEMPLPSRAKTAKGKIDRVYTFSVFDGNAAGRPRAKHVSPTTGHWTDHKVAKRREEMQSVFTHSKTRRNASIVKHDHLLKITRVTSKVDRLYSFSASDGPIARKSHARAQGLTDTSRPCLYDQAAIDKFASRMATVGRTSQPLARSDVQSVYTHSRSELTHPPETSVVIELKPCRREVFPTLLMLSNRRFAHEPCAQSSKHLWRGPQTLQCTKQSDAGIRTTLGYVGMWMSPGSRIANAAFETAILGTKARGFGRSRKRYYSGTSASAISSGIWTAEALKDVARGGRTLGYVGLWMSPPSMKINEDFELSRQGVRIPALSASPNALPSSQPMDESPKSSVGFAAGLWPNIDHEGTSGIGLTKGYVGMWMRPASRIGNEDFEYFESECKNARQKRNIRKPCRSTWAFAPVVGSMQKLWDPAMSFNQESLAQGALTLGSVGMWMSPPSRKINHDFEQHVVNATNFLLRSKNDLLNRMAHDFQQISAELTELSFSSGSGKTLIRSVMVLNDSTVPIIPERCQLPASRTQSRTLGQVGLWMYPPSKKRNVDFEAYRAVTDAIPDTSGKRLKESNGHDVKPMSLTGAKIAQLPSHKGYTIGYIGMWMDPPSLKTNEDFDMAKDTMQLAGGDPEWRRNVSFVNFGTNLPVDRVASAPSESSVLPAAGLLQLPVAPEWATWGDSPTLPAKVGPTPVLTPDSAESAAAAAAAVAEFNIRSHSRHQSERIDFDERMRKLSLELEDFGIPDSYLDGATATGTPTSGRAPSTLGDSPLLPIMLDRRAEHAVGTPEVPSNPWHEDEDEHNEEVEEGCTVEHTFPHPPATTQPAQPTAMPDRRPPLEQIKTSHPQHGRSGSRLDENGLEILSAVTYTPSMSSQSASSGQLSTASVQAHGASRPIITPAQSRPQRPVVVRGFGSAPTVPAAKPTMRGADQPLLSSATMAPTPPPLRSQSVKTPAAPSRISSVRNMWERRASLVINDVDSPTLPAAMSPLRARKTSSRTRSPPEPLKLVRSNMVARSNSKRGVVPGFEMVGSGSGTGGMGERMMHGMGGMSVVSPLSPEVRVC</sequence>
<dbReference type="Proteomes" id="UP000038010">
    <property type="component" value="Unassembled WGS sequence"/>
</dbReference>
<proteinExistence type="predicted"/>
<feature type="domain" description="Cytochrome b5 heme-binding" evidence="2">
    <location>
        <begin position="785"/>
        <end position="865"/>
    </location>
</feature>
<dbReference type="SMART" id="SM01117">
    <property type="entry name" value="Cyt-b5"/>
    <property type="match status" value="1"/>
</dbReference>
<dbReference type="GO" id="GO:0019441">
    <property type="term" value="P:L-tryptophan catabolic process to kynurenine"/>
    <property type="evidence" value="ECO:0007669"/>
    <property type="project" value="InterPro"/>
</dbReference>
<dbReference type="PROSITE" id="PS50255">
    <property type="entry name" value="CYTOCHROME_B5_2"/>
    <property type="match status" value="1"/>
</dbReference>
<gene>
    <name evidence="3" type="ORF">AB675_11784</name>
</gene>
<dbReference type="InterPro" id="IPR036400">
    <property type="entry name" value="Cyt_B5-like_heme/steroid_sf"/>
</dbReference>
<dbReference type="SUPFAM" id="SSF140959">
    <property type="entry name" value="Indolic compounds 2,3-dioxygenase-like"/>
    <property type="match status" value="1"/>
</dbReference>